<name>A0A2V5LA75_9MICC</name>
<dbReference type="GO" id="GO:0003700">
    <property type="term" value="F:DNA-binding transcription factor activity"/>
    <property type="evidence" value="ECO:0007669"/>
    <property type="project" value="InterPro"/>
</dbReference>
<reference evidence="5 6" key="1">
    <citation type="submission" date="2018-05" db="EMBL/GenBank/DDBJ databases">
        <title>Genetic diversity of glacier-inhabiting Cryobacterium bacteria in China and description of Cryobacterium mengkeensis sp. nov. and Arthrobacter glacialis sp. nov.</title>
        <authorList>
            <person name="Liu Q."/>
            <person name="Xin Y.-H."/>
        </authorList>
    </citation>
    <scope>NUCLEOTIDE SEQUENCE [LARGE SCALE GENOMIC DNA]</scope>
    <source>
        <strain evidence="5 6">LI2</strain>
    </source>
</reference>
<evidence type="ECO:0000256" key="1">
    <source>
        <dbReference type="ARBA" id="ARBA00023015"/>
    </source>
</evidence>
<evidence type="ECO:0000256" key="2">
    <source>
        <dbReference type="ARBA" id="ARBA00023125"/>
    </source>
</evidence>
<dbReference type="Pfam" id="PF00392">
    <property type="entry name" value="GntR"/>
    <property type="match status" value="1"/>
</dbReference>
<gene>
    <name evidence="5" type="ORF">CVV68_06640</name>
</gene>
<dbReference type="SMART" id="SM00895">
    <property type="entry name" value="FCD"/>
    <property type="match status" value="1"/>
</dbReference>
<proteinExistence type="predicted"/>
<evidence type="ECO:0000259" key="4">
    <source>
        <dbReference type="PROSITE" id="PS50949"/>
    </source>
</evidence>
<dbReference type="CDD" id="cd07377">
    <property type="entry name" value="WHTH_GntR"/>
    <property type="match status" value="1"/>
</dbReference>
<dbReference type="SUPFAM" id="SSF46785">
    <property type="entry name" value="Winged helix' DNA-binding domain"/>
    <property type="match status" value="1"/>
</dbReference>
<dbReference type="GO" id="GO:0003677">
    <property type="term" value="F:DNA binding"/>
    <property type="evidence" value="ECO:0007669"/>
    <property type="project" value="UniProtKB-KW"/>
</dbReference>
<evidence type="ECO:0000313" key="6">
    <source>
        <dbReference type="Proteomes" id="UP000247832"/>
    </source>
</evidence>
<dbReference type="InterPro" id="IPR011711">
    <property type="entry name" value="GntR_C"/>
</dbReference>
<keyword evidence="6" id="KW-1185">Reference proteome</keyword>
<dbReference type="InterPro" id="IPR036390">
    <property type="entry name" value="WH_DNA-bd_sf"/>
</dbReference>
<keyword evidence="1" id="KW-0805">Transcription regulation</keyword>
<dbReference type="OrthoDB" id="5243844at2"/>
<dbReference type="InterPro" id="IPR008920">
    <property type="entry name" value="TF_FadR/GntR_C"/>
</dbReference>
<dbReference type="EMBL" id="QJVD01000005">
    <property type="protein sequence ID" value="PYI68475.1"/>
    <property type="molecule type" value="Genomic_DNA"/>
</dbReference>
<accession>A0A2V5LA75</accession>
<organism evidence="5 6">
    <name type="scientific">Arthrobacter livingstonensis</name>
    <dbReference type="NCBI Taxonomy" id="670078"/>
    <lineage>
        <taxon>Bacteria</taxon>
        <taxon>Bacillati</taxon>
        <taxon>Actinomycetota</taxon>
        <taxon>Actinomycetes</taxon>
        <taxon>Micrococcales</taxon>
        <taxon>Micrococcaceae</taxon>
        <taxon>Arthrobacter</taxon>
    </lineage>
</organism>
<dbReference type="InterPro" id="IPR000524">
    <property type="entry name" value="Tscrpt_reg_HTH_GntR"/>
</dbReference>
<dbReference type="PANTHER" id="PTHR43537:SF45">
    <property type="entry name" value="GNTR FAMILY REGULATORY PROTEIN"/>
    <property type="match status" value="1"/>
</dbReference>
<feature type="domain" description="HTH gntR-type" evidence="4">
    <location>
        <begin position="19"/>
        <end position="86"/>
    </location>
</feature>
<dbReference type="Gene3D" id="1.20.120.530">
    <property type="entry name" value="GntR ligand-binding domain-like"/>
    <property type="match status" value="1"/>
</dbReference>
<dbReference type="PANTHER" id="PTHR43537">
    <property type="entry name" value="TRANSCRIPTIONAL REGULATOR, GNTR FAMILY"/>
    <property type="match status" value="1"/>
</dbReference>
<evidence type="ECO:0000256" key="3">
    <source>
        <dbReference type="ARBA" id="ARBA00023163"/>
    </source>
</evidence>
<evidence type="ECO:0000313" key="5">
    <source>
        <dbReference type="EMBL" id="PYI68475.1"/>
    </source>
</evidence>
<dbReference type="SMART" id="SM00345">
    <property type="entry name" value="HTH_GNTR"/>
    <property type="match status" value="1"/>
</dbReference>
<keyword evidence="3" id="KW-0804">Transcription</keyword>
<dbReference type="AlphaFoldDB" id="A0A2V5LA75"/>
<dbReference type="RefSeq" id="WP_110500216.1">
    <property type="nucleotide sequence ID" value="NZ_QJVD01000005.1"/>
</dbReference>
<comment type="caution">
    <text evidence="5">The sequence shown here is derived from an EMBL/GenBank/DDBJ whole genome shotgun (WGS) entry which is preliminary data.</text>
</comment>
<dbReference type="Proteomes" id="UP000247832">
    <property type="component" value="Unassembled WGS sequence"/>
</dbReference>
<dbReference type="SUPFAM" id="SSF48008">
    <property type="entry name" value="GntR ligand-binding domain-like"/>
    <property type="match status" value="1"/>
</dbReference>
<dbReference type="Gene3D" id="1.10.10.10">
    <property type="entry name" value="Winged helix-like DNA-binding domain superfamily/Winged helix DNA-binding domain"/>
    <property type="match status" value="1"/>
</dbReference>
<sequence length="232" mass="25153">MPMNAALDDLSRLDPAAHAHTGEWVASVLRARIADGQLHPGSKLSELALAAKLGVSRNTLREAFTVLDGEMIITRIPNRGVFVAAPGREEIREIYRVRRMLEPAAALWGPDLDVDALKSVVADARRALARGSVADMASVNQRFHEVLIRGTGSQGLEEMMTRVLAQMRLVFHAMSGAPDFHSHYVELNAALAELLAAGRRAEAAQALRDYLDRAEAELLAHLAADAPQPTGK</sequence>
<dbReference type="Pfam" id="PF07729">
    <property type="entry name" value="FCD"/>
    <property type="match status" value="1"/>
</dbReference>
<dbReference type="PROSITE" id="PS50949">
    <property type="entry name" value="HTH_GNTR"/>
    <property type="match status" value="1"/>
</dbReference>
<dbReference type="InterPro" id="IPR036388">
    <property type="entry name" value="WH-like_DNA-bd_sf"/>
</dbReference>
<protein>
    <submittedName>
        <fullName evidence="5">GntR family transcriptional regulator</fullName>
    </submittedName>
</protein>
<keyword evidence="2" id="KW-0238">DNA-binding</keyword>